<dbReference type="PANTHER" id="PTHR42734">
    <property type="entry name" value="METAL TRANSPORT SYSTEM ATP-BINDING PROTEIN TM_0124-RELATED"/>
    <property type="match status" value="1"/>
</dbReference>
<dbReference type="Proteomes" id="UP000014070">
    <property type="component" value="Chromosome"/>
</dbReference>
<dbReference type="GO" id="GO:0016887">
    <property type="term" value="F:ATP hydrolysis activity"/>
    <property type="evidence" value="ECO:0007669"/>
    <property type="project" value="InterPro"/>
</dbReference>
<dbReference type="PROSITE" id="PS50893">
    <property type="entry name" value="ABC_TRANSPORTER_2"/>
    <property type="match status" value="1"/>
</dbReference>
<keyword evidence="7" id="KW-1185">Reference proteome</keyword>
<dbReference type="HOGENOM" id="CLU_000604_1_11_2"/>
<keyword evidence="2" id="KW-0813">Transport</keyword>
<dbReference type="GeneID" id="41323968"/>
<accession>R9T7H7</accession>
<gene>
    <name evidence="6" type="ORF">MMINT_15960</name>
</gene>
<dbReference type="EMBL" id="CP005934">
    <property type="protein sequence ID" value="AGN26902.1"/>
    <property type="molecule type" value="Genomic_DNA"/>
</dbReference>
<evidence type="ECO:0000259" key="5">
    <source>
        <dbReference type="PROSITE" id="PS50893"/>
    </source>
</evidence>
<name>R9T7H7_METII</name>
<keyword evidence="4" id="KW-0067">ATP-binding</keyword>
<comment type="similarity">
    <text evidence="1">Belongs to the ABC transporter superfamily.</text>
</comment>
<feature type="domain" description="ABC transporter" evidence="5">
    <location>
        <begin position="3"/>
        <end position="239"/>
    </location>
</feature>
<dbReference type="RefSeq" id="WP_020449427.1">
    <property type="nucleotide sequence ID" value="NC_021353.1"/>
</dbReference>
<proteinExistence type="inferred from homology"/>
<reference evidence="6 7" key="1">
    <citation type="journal article" date="2013" name="Genome Announc.">
        <title>Genome sequence of 'Candidatus Methanomassiliicoccus intestinalis' Issoire-Mx1, a third thermoplasmatales-related methanogenic archaeon from human feces.</title>
        <authorList>
            <person name="Borrel G."/>
            <person name="Harris H.M."/>
            <person name="Parisot N."/>
            <person name="Gaci N."/>
            <person name="Tottey W."/>
            <person name="Mihajlovski A."/>
            <person name="Deane J."/>
            <person name="Gribaldo S."/>
            <person name="Bardot O."/>
            <person name="Peyretaillade E."/>
            <person name="Peyret P."/>
            <person name="O'Toole P.W."/>
            <person name="Brugere J.F."/>
        </authorList>
    </citation>
    <scope>NUCLEOTIDE SEQUENCE [LARGE SCALE GENOMIC DNA]</scope>
    <source>
        <strain evidence="6 7">Issoire-Mx1</strain>
    </source>
</reference>
<dbReference type="STRING" id="1295009.MMINT_15960"/>
<dbReference type="KEGG" id="mer:MMINT_15960"/>
<evidence type="ECO:0000256" key="1">
    <source>
        <dbReference type="ARBA" id="ARBA00005417"/>
    </source>
</evidence>
<sequence>MQIEISNASYDYSKNVSVLHDISLKMESPNLICIVGPNGVGKSTLIKCINGLLKPKCGEIIINGRNIRDFSKKELAMTVGYVPPKTTDLFSLPVLDAIMIGRHNLQGWKNTSEDVNEIYGILKLLNIEDLAMRSFNNLSSGQHQKVSIARGLAQETPILLLDEPTSNLDVKHQVYVTELLRGIAKANDMLIVMISHDLNIAAKYADKIIVMAEPGKIYSYGTPGEVITQEMVRDVYGIDCEIEDHDGVPHVILGFVLSA</sequence>
<dbReference type="InterPro" id="IPR050153">
    <property type="entry name" value="Metal_Ion_Import_ABC"/>
</dbReference>
<dbReference type="OrthoDB" id="18209at2157"/>
<dbReference type="SUPFAM" id="SSF52540">
    <property type="entry name" value="P-loop containing nucleoside triphosphate hydrolases"/>
    <property type="match status" value="1"/>
</dbReference>
<dbReference type="Gene3D" id="3.40.50.300">
    <property type="entry name" value="P-loop containing nucleotide triphosphate hydrolases"/>
    <property type="match status" value="1"/>
</dbReference>
<dbReference type="GO" id="GO:0005524">
    <property type="term" value="F:ATP binding"/>
    <property type="evidence" value="ECO:0007669"/>
    <property type="project" value="UniProtKB-KW"/>
</dbReference>
<dbReference type="InParanoid" id="R9T7H7"/>
<evidence type="ECO:0000256" key="3">
    <source>
        <dbReference type="ARBA" id="ARBA00022741"/>
    </source>
</evidence>
<dbReference type="PANTHER" id="PTHR42734:SF6">
    <property type="entry name" value="MOLYBDATE IMPORT ATP-BINDING PROTEIN MOLC"/>
    <property type="match status" value="1"/>
</dbReference>
<evidence type="ECO:0000313" key="7">
    <source>
        <dbReference type="Proteomes" id="UP000014070"/>
    </source>
</evidence>
<evidence type="ECO:0000256" key="2">
    <source>
        <dbReference type="ARBA" id="ARBA00022448"/>
    </source>
</evidence>
<dbReference type="Pfam" id="PF00005">
    <property type="entry name" value="ABC_tran"/>
    <property type="match status" value="1"/>
</dbReference>
<dbReference type="CDD" id="cd03214">
    <property type="entry name" value="ABC_Iron-Siderophores_B12_Hemin"/>
    <property type="match status" value="1"/>
</dbReference>
<evidence type="ECO:0000256" key="4">
    <source>
        <dbReference type="ARBA" id="ARBA00022840"/>
    </source>
</evidence>
<dbReference type="InterPro" id="IPR027417">
    <property type="entry name" value="P-loop_NTPase"/>
</dbReference>
<evidence type="ECO:0000313" key="6">
    <source>
        <dbReference type="EMBL" id="AGN26902.1"/>
    </source>
</evidence>
<dbReference type="AlphaFoldDB" id="R9T7H7"/>
<dbReference type="InterPro" id="IPR003593">
    <property type="entry name" value="AAA+_ATPase"/>
</dbReference>
<organism evidence="6 7">
    <name type="scientific">Methanomassiliicoccus intestinalis (strain Issoire-Mx1)</name>
    <dbReference type="NCBI Taxonomy" id="1295009"/>
    <lineage>
        <taxon>Archaea</taxon>
        <taxon>Methanobacteriati</taxon>
        <taxon>Thermoplasmatota</taxon>
        <taxon>Thermoplasmata</taxon>
        <taxon>Methanomassiliicoccales</taxon>
        <taxon>Methanomassiliicoccaceae</taxon>
        <taxon>Methanomassiliicoccus</taxon>
    </lineage>
</organism>
<dbReference type="SMART" id="SM00382">
    <property type="entry name" value="AAA"/>
    <property type="match status" value="1"/>
</dbReference>
<dbReference type="InterPro" id="IPR003439">
    <property type="entry name" value="ABC_transporter-like_ATP-bd"/>
</dbReference>
<dbReference type="FunFam" id="3.40.50.300:FF:000134">
    <property type="entry name" value="Iron-enterobactin ABC transporter ATP-binding protein"/>
    <property type="match status" value="1"/>
</dbReference>
<keyword evidence="3" id="KW-0547">Nucleotide-binding</keyword>
<protein>
    <submittedName>
        <fullName evidence="6">ABC-type cobalamin/Fe3+-siderophores transport systems, ATPase component</fullName>
    </submittedName>
</protein>